<feature type="transmembrane region" description="Helical" evidence="7">
    <location>
        <begin position="282"/>
        <end position="304"/>
    </location>
</feature>
<dbReference type="Pfam" id="PF02417">
    <property type="entry name" value="Chromate_transp"/>
    <property type="match status" value="2"/>
</dbReference>
<dbReference type="NCBIfam" id="TIGR00937">
    <property type="entry name" value="2A51"/>
    <property type="match status" value="1"/>
</dbReference>
<keyword evidence="4 7" id="KW-0812">Transmembrane</keyword>
<accession>A0ABP9FF73</accession>
<dbReference type="Proteomes" id="UP001499988">
    <property type="component" value="Unassembled WGS sequence"/>
</dbReference>
<evidence type="ECO:0000313" key="9">
    <source>
        <dbReference type="Proteomes" id="UP001499988"/>
    </source>
</evidence>
<protein>
    <submittedName>
        <fullName evidence="8">Chromate efflux transporter</fullName>
    </submittedName>
</protein>
<feature type="transmembrane region" description="Helical" evidence="7">
    <location>
        <begin position="190"/>
        <end position="208"/>
    </location>
</feature>
<organism evidence="8 9">
    <name type="scientific">Ferrimonas pelagia</name>
    <dbReference type="NCBI Taxonomy" id="1177826"/>
    <lineage>
        <taxon>Bacteria</taxon>
        <taxon>Pseudomonadati</taxon>
        <taxon>Pseudomonadota</taxon>
        <taxon>Gammaproteobacteria</taxon>
        <taxon>Alteromonadales</taxon>
        <taxon>Ferrimonadaceae</taxon>
        <taxon>Ferrimonas</taxon>
    </lineage>
</organism>
<keyword evidence="3" id="KW-1003">Cell membrane</keyword>
<proteinExistence type="inferred from homology"/>
<evidence type="ECO:0000256" key="5">
    <source>
        <dbReference type="ARBA" id="ARBA00022989"/>
    </source>
</evidence>
<keyword evidence="9" id="KW-1185">Reference proteome</keyword>
<evidence type="ECO:0000256" key="6">
    <source>
        <dbReference type="ARBA" id="ARBA00023136"/>
    </source>
</evidence>
<dbReference type="PANTHER" id="PTHR33567:SF3">
    <property type="entry name" value="CHROMATE ION TRANSPORTER (EUROFUNG)"/>
    <property type="match status" value="1"/>
</dbReference>
<evidence type="ECO:0000256" key="4">
    <source>
        <dbReference type="ARBA" id="ARBA00022692"/>
    </source>
</evidence>
<evidence type="ECO:0000256" key="2">
    <source>
        <dbReference type="ARBA" id="ARBA00005262"/>
    </source>
</evidence>
<evidence type="ECO:0000256" key="3">
    <source>
        <dbReference type="ARBA" id="ARBA00022475"/>
    </source>
</evidence>
<gene>
    <name evidence="8" type="primary">chrA</name>
    <name evidence="8" type="ORF">GCM10023333_36930</name>
</gene>
<evidence type="ECO:0000256" key="1">
    <source>
        <dbReference type="ARBA" id="ARBA00004651"/>
    </source>
</evidence>
<feature type="transmembrane region" description="Helical" evidence="7">
    <location>
        <begin position="145"/>
        <end position="178"/>
    </location>
</feature>
<dbReference type="PIRSF" id="PIRSF004810">
    <property type="entry name" value="ChrA"/>
    <property type="match status" value="1"/>
</dbReference>
<feature type="transmembrane region" description="Helical" evidence="7">
    <location>
        <begin position="367"/>
        <end position="384"/>
    </location>
</feature>
<feature type="transmembrane region" description="Helical" evidence="7">
    <location>
        <begin position="111"/>
        <end position="133"/>
    </location>
</feature>
<comment type="subcellular location">
    <subcellularLocation>
        <location evidence="1">Cell membrane</location>
        <topology evidence="1">Multi-pass membrane protein</topology>
    </subcellularLocation>
</comment>
<comment type="similarity">
    <text evidence="2">Belongs to the chromate ion transporter (CHR) (TC 2.A.51) family.</text>
</comment>
<keyword evidence="6 7" id="KW-0472">Membrane</keyword>
<feature type="transmembrane region" description="Helical" evidence="7">
    <location>
        <begin position="12"/>
        <end position="33"/>
    </location>
</feature>
<name>A0ABP9FF73_9GAMM</name>
<evidence type="ECO:0000256" key="7">
    <source>
        <dbReference type="SAM" id="Phobius"/>
    </source>
</evidence>
<feature type="transmembrane region" description="Helical" evidence="7">
    <location>
        <begin position="316"/>
        <end position="336"/>
    </location>
</feature>
<keyword evidence="5 7" id="KW-1133">Transmembrane helix</keyword>
<dbReference type="InterPro" id="IPR003370">
    <property type="entry name" value="Chromate_transpt"/>
</dbReference>
<sequence length="385" mass="41336">MNASIITLWTIFYRFFLFGCVSFGGPAAHIGYYRKQFVERDRWLDEESFARMVALSQFLPGPGSSQVCAAIGYRKAGAVGATASFLGFTLPSFLLMYALARFSAELMDLPFTLTLIHGLKLLAVVVVADAVWGMAQRFCTNRLQWGLACFSAIVLLAWPSLWIQCVVLLIAAAIASRYPQGGAQPVEGTLLRWPLILFGLLLLLALWPGAGPMRQSFADFFQTGALVFGGGHVVLPLLQETVGEAMSADRFLTGYAAAQAMPGPVFTLAAFLGVELHPQSPLLGATVATLAIFLPGILLMLGFYHAWEALASRPRIGAAAAGINAAVVGLLLSALYQPVFISAVRDGADMGLVILGLYVLRGRQWPILGLIGLMLVASVGRFYLG</sequence>
<dbReference type="InterPro" id="IPR014047">
    <property type="entry name" value="Chr_Tranpt_l_chain"/>
</dbReference>
<dbReference type="PANTHER" id="PTHR33567">
    <property type="entry name" value="CHROMATE ION TRANSPORTER (EUROFUNG)"/>
    <property type="match status" value="1"/>
</dbReference>
<evidence type="ECO:0000313" key="8">
    <source>
        <dbReference type="EMBL" id="GAA4899834.1"/>
    </source>
</evidence>
<comment type="caution">
    <text evidence="8">The sequence shown here is derived from an EMBL/GenBank/DDBJ whole genome shotgun (WGS) entry which is preliminary data.</text>
</comment>
<dbReference type="EMBL" id="BAABJZ010000102">
    <property type="protein sequence ID" value="GAA4899834.1"/>
    <property type="molecule type" value="Genomic_DNA"/>
</dbReference>
<reference evidence="9" key="1">
    <citation type="journal article" date="2019" name="Int. J. Syst. Evol. Microbiol.">
        <title>The Global Catalogue of Microorganisms (GCM) 10K type strain sequencing project: providing services to taxonomists for standard genome sequencing and annotation.</title>
        <authorList>
            <consortium name="The Broad Institute Genomics Platform"/>
            <consortium name="The Broad Institute Genome Sequencing Center for Infectious Disease"/>
            <person name="Wu L."/>
            <person name="Ma J."/>
        </authorList>
    </citation>
    <scope>NUCLEOTIDE SEQUENCE [LARGE SCALE GENOMIC DNA]</scope>
    <source>
        <strain evidence="9">JCM 18401</strain>
    </source>
</reference>
<dbReference type="RefSeq" id="WP_345336961.1">
    <property type="nucleotide sequence ID" value="NZ_BAABJZ010000102.1"/>
</dbReference>
<feature type="transmembrane region" description="Helical" evidence="7">
    <location>
        <begin position="78"/>
        <end position="99"/>
    </location>
</feature>